<keyword evidence="2" id="KW-1185">Reference proteome</keyword>
<reference evidence="1 2" key="1">
    <citation type="submission" date="2019-03" db="EMBL/GenBank/DDBJ databases">
        <title>Deep-cultivation of Planctomycetes and their phenomic and genomic characterization uncovers novel biology.</title>
        <authorList>
            <person name="Wiegand S."/>
            <person name="Jogler M."/>
            <person name="Boedeker C."/>
            <person name="Pinto D."/>
            <person name="Vollmers J."/>
            <person name="Rivas-Marin E."/>
            <person name="Kohn T."/>
            <person name="Peeters S.H."/>
            <person name="Heuer A."/>
            <person name="Rast P."/>
            <person name="Oberbeckmann S."/>
            <person name="Bunk B."/>
            <person name="Jeske O."/>
            <person name="Meyerdierks A."/>
            <person name="Storesund J.E."/>
            <person name="Kallscheuer N."/>
            <person name="Luecker S."/>
            <person name="Lage O.M."/>
            <person name="Pohl T."/>
            <person name="Merkel B.J."/>
            <person name="Hornburger P."/>
            <person name="Mueller R.-W."/>
            <person name="Bruemmer F."/>
            <person name="Labrenz M."/>
            <person name="Spormann A.M."/>
            <person name="Op den Camp H."/>
            <person name="Overmann J."/>
            <person name="Amann R."/>
            <person name="Jetten M.S.M."/>
            <person name="Mascher T."/>
            <person name="Medema M.H."/>
            <person name="Devos D.P."/>
            <person name="Kaster A.-K."/>
            <person name="Ovreas L."/>
            <person name="Rohde M."/>
            <person name="Galperin M.Y."/>
            <person name="Jogler C."/>
        </authorList>
    </citation>
    <scope>NUCLEOTIDE SEQUENCE [LARGE SCALE GENOMIC DNA]</scope>
    <source>
        <strain evidence="1 2">Enr17</strain>
    </source>
</reference>
<evidence type="ECO:0000313" key="2">
    <source>
        <dbReference type="Proteomes" id="UP000318313"/>
    </source>
</evidence>
<dbReference type="PROSITE" id="PS51257">
    <property type="entry name" value="PROKAR_LIPOPROTEIN"/>
    <property type="match status" value="1"/>
</dbReference>
<dbReference type="RefSeq" id="WP_145310412.1">
    <property type="nucleotide sequence ID" value="NZ_CP037452.1"/>
</dbReference>
<accession>A0A518IDV7</accession>
<dbReference type="EMBL" id="CP037452">
    <property type="protein sequence ID" value="QDV51286.1"/>
    <property type="molecule type" value="Genomic_DNA"/>
</dbReference>
<organism evidence="1 2">
    <name type="scientific">Gimesia fumaroli</name>
    <dbReference type="NCBI Taxonomy" id="2527976"/>
    <lineage>
        <taxon>Bacteria</taxon>
        <taxon>Pseudomonadati</taxon>
        <taxon>Planctomycetota</taxon>
        <taxon>Planctomycetia</taxon>
        <taxon>Planctomycetales</taxon>
        <taxon>Planctomycetaceae</taxon>
        <taxon>Gimesia</taxon>
    </lineage>
</organism>
<evidence type="ECO:0000313" key="1">
    <source>
        <dbReference type="EMBL" id="QDV51286.1"/>
    </source>
</evidence>
<proteinExistence type="predicted"/>
<gene>
    <name evidence="1" type="ORF">Enr17x_33410</name>
</gene>
<name>A0A518IDV7_9PLAN</name>
<dbReference type="AlphaFoldDB" id="A0A518IDV7"/>
<evidence type="ECO:0008006" key="3">
    <source>
        <dbReference type="Google" id="ProtNLM"/>
    </source>
</evidence>
<protein>
    <recommendedName>
        <fullName evidence="3">Carboxypeptidase regulatory-like domain-containing protein</fullName>
    </recommendedName>
</protein>
<dbReference type="KEGG" id="gfm:Enr17x_33410"/>
<dbReference type="Proteomes" id="UP000318313">
    <property type="component" value="Chromosome"/>
</dbReference>
<dbReference type="OrthoDB" id="270396at2"/>
<sequence>MQFNLLKFNACLLSTIVLLTGCSGDTDSRPAVEIKGTVTLDGAPLKQASIQFTSPKTGESAYANLDQNGQYSITFPKADIGSAYEITITPPVVEEENAMALAEKPKEKTATKIPAKYSSRTTSGLKAKVEQAGANEANFELKSK</sequence>